<dbReference type="EMBL" id="AP019298">
    <property type="protein sequence ID" value="BBG98110.1"/>
    <property type="molecule type" value="Genomic_DNA"/>
</dbReference>
<proteinExistence type="predicted"/>
<reference evidence="1" key="1">
    <citation type="journal article" date="2019" name="Science">
        <title>Mutation of a bHLH transcription factor allowed almond domestication.</title>
        <authorList>
            <person name="Sanchez-Perez R."/>
            <person name="Pavan S."/>
            <person name="Mazzeo R."/>
            <person name="Moldovan C."/>
            <person name="Aiese Cigliano R."/>
            <person name="Del Cueto J."/>
            <person name="Ricciardi F."/>
            <person name="Lotti C."/>
            <person name="Ricciardi L."/>
            <person name="Dicenta F."/>
            <person name="Lopez-Marques R.L."/>
            <person name="Lindberg Moller B."/>
        </authorList>
    </citation>
    <scope>NUCLEOTIDE SEQUENCE</scope>
</reference>
<gene>
    <name evidence="1" type="ORF">Prudu_007434</name>
</gene>
<organism evidence="1">
    <name type="scientific">Prunus dulcis</name>
    <name type="common">Almond</name>
    <name type="synonym">Amygdalus dulcis</name>
    <dbReference type="NCBI Taxonomy" id="3755"/>
    <lineage>
        <taxon>Eukaryota</taxon>
        <taxon>Viridiplantae</taxon>
        <taxon>Streptophyta</taxon>
        <taxon>Embryophyta</taxon>
        <taxon>Tracheophyta</taxon>
        <taxon>Spermatophyta</taxon>
        <taxon>Magnoliopsida</taxon>
        <taxon>eudicotyledons</taxon>
        <taxon>Gunneridae</taxon>
        <taxon>Pentapetalae</taxon>
        <taxon>rosids</taxon>
        <taxon>fabids</taxon>
        <taxon>Rosales</taxon>
        <taxon>Rosaceae</taxon>
        <taxon>Amygdaloideae</taxon>
        <taxon>Amygdaleae</taxon>
        <taxon>Prunus</taxon>
    </lineage>
</organism>
<dbReference type="AlphaFoldDB" id="A0A4Y1R1X5"/>
<name>A0A4Y1R1X5_PRUDU</name>
<accession>A0A4Y1R1X5</accession>
<sequence length="43" mass="5259">MEAIQSWEQYGYQELEHLWLIHEQEHLSSQALGLYMLECMHRP</sequence>
<evidence type="ECO:0000313" key="1">
    <source>
        <dbReference type="EMBL" id="BBG98110.1"/>
    </source>
</evidence>
<protein>
    <submittedName>
        <fullName evidence="1">Hypoxia-responsive family protein</fullName>
    </submittedName>
</protein>